<dbReference type="InterPro" id="IPR054465">
    <property type="entry name" value="Integrase_p58-like_C"/>
</dbReference>
<proteinExistence type="predicted"/>
<organism evidence="2 3">
    <name type="scientific">Mytilus coruscus</name>
    <name type="common">Sea mussel</name>
    <dbReference type="NCBI Taxonomy" id="42192"/>
    <lineage>
        <taxon>Eukaryota</taxon>
        <taxon>Metazoa</taxon>
        <taxon>Spiralia</taxon>
        <taxon>Lophotrochozoa</taxon>
        <taxon>Mollusca</taxon>
        <taxon>Bivalvia</taxon>
        <taxon>Autobranchia</taxon>
        <taxon>Pteriomorphia</taxon>
        <taxon>Mytilida</taxon>
        <taxon>Mytiloidea</taxon>
        <taxon>Mytilidae</taxon>
        <taxon>Mytilinae</taxon>
        <taxon>Mytilus</taxon>
    </lineage>
</organism>
<dbReference type="Proteomes" id="UP000507470">
    <property type="component" value="Unassembled WGS sequence"/>
</dbReference>
<dbReference type="InterPro" id="IPR021109">
    <property type="entry name" value="Peptidase_aspartic_dom_sf"/>
</dbReference>
<dbReference type="InterPro" id="IPR041588">
    <property type="entry name" value="Integrase_H2C2"/>
</dbReference>
<dbReference type="AlphaFoldDB" id="A0A6J8AGF5"/>
<dbReference type="EMBL" id="CACVKT020001357">
    <property type="protein sequence ID" value="CAC5367226.1"/>
    <property type="molecule type" value="Genomic_DNA"/>
</dbReference>
<dbReference type="FunFam" id="3.30.420.10:FF:000032">
    <property type="entry name" value="Retrovirus-related Pol polyprotein from transposon 297-like Protein"/>
    <property type="match status" value="1"/>
</dbReference>
<dbReference type="PANTHER" id="PTHR37984">
    <property type="entry name" value="PROTEIN CBG26694"/>
    <property type="match status" value="1"/>
</dbReference>
<dbReference type="InterPro" id="IPR043502">
    <property type="entry name" value="DNA/RNA_pol_sf"/>
</dbReference>
<dbReference type="InterPro" id="IPR001584">
    <property type="entry name" value="Integrase_cat-core"/>
</dbReference>
<dbReference type="InterPro" id="IPR012337">
    <property type="entry name" value="RNaseH-like_sf"/>
</dbReference>
<dbReference type="InterPro" id="IPR050951">
    <property type="entry name" value="Retrovirus_Pol_polyprotein"/>
</dbReference>
<dbReference type="GO" id="GO:0003676">
    <property type="term" value="F:nucleic acid binding"/>
    <property type="evidence" value="ECO:0007669"/>
    <property type="project" value="InterPro"/>
</dbReference>
<dbReference type="PANTHER" id="PTHR37984:SF15">
    <property type="entry name" value="INTEGRASE CATALYTIC DOMAIN-CONTAINING PROTEIN"/>
    <property type="match status" value="1"/>
</dbReference>
<keyword evidence="3" id="KW-1185">Reference proteome</keyword>
<accession>A0A6J8AGF5</accession>
<dbReference type="InterPro" id="IPR036397">
    <property type="entry name" value="RNaseH_sf"/>
</dbReference>
<dbReference type="Gene3D" id="3.10.10.10">
    <property type="entry name" value="HIV Type 1 Reverse Transcriptase, subunit A, domain 1"/>
    <property type="match status" value="1"/>
</dbReference>
<dbReference type="Pfam" id="PF00665">
    <property type="entry name" value="rve"/>
    <property type="match status" value="1"/>
</dbReference>
<dbReference type="Pfam" id="PF17921">
    <property type="entry name" value="Integrase_H2C2"/>
    <property type="match status" value="1"/>
</dbReference>
<sequence length="790" mass="90755">MITLKNNWSESTKAYEPATSLKGDARGIVTDLEPEMRLDYKYLVAELTSRFEPANQANMYKAQMNSLIRKQGQVLSELAQEIKRITRLAYPTAPIDIRDQEPKTIGDCVRVGVEYEAFVVDQKRLTNTKPAIRMQHETPFEQIDNDNNILGQIAKMSHQLDDLAKFQNSNDYSGVTCFFCGVTFQMENKLVVNTRMIGKIILYSTAHHPTRSKGATFCIIHPRKFDALPPEAKSLLKINKRKLCIANGDSIRTLGTIDLPVKIGGSTVTQKFTVADIDAPALLEYDFLHKYKCNLDLGFGILTINGIKINCMKLSQMPSIFKVSINEKMTIPTHTEMIVNATIQGDSSHVMDAIVEPVMSNQTKSQVDELKQVLARHKGTFSKSKDDLGRATAIRHRINTGTATPVKLQPSRLPFHKTEEADKEVQRLLDCGIIEPSKSNWSTSRVLVNKKDSSKRIYTDFRILNRHLGIHKTVARVRRRFYWVHFKADILKWIQQCTMCTFRKQPPRRAKSKMKQYHIGAPMERVALDIIGPFPLSKKGNKYALIVSDYFTRWNEGYPMPDMETKTIIDNFANNFVCRFGVPIQIHTDQGRQFESVLFKELCTRICIDKTRTTPYRPQSDGSNQRDWDEQLPLAFMAYRSSVYESTKFSPCKLMLGREIELPIDLIYGPHPQQEEFNNETQAVNEHMIQITQNMWKVHEKASKNMVNASESQKKQYDIKSYQHSYQTGNVVWLYTPTRVKNVSPKLQIKWDSPYFIVTVLSDVTYKIQKNQSSRSQVVRHDRLKQITEK</sequence>
<dbReference type="PROSITE" id="PS50994">
    <property type="entry name" value="INTEGRASE"/>
    <property type="match status" value="1"/>
</dbReference>
<gene>
    <name evidence="2" type="ORF">MCOR_7220</name>
</gene>
<evidence type="ECO:0000313" key="3">
    <source>
        <dbReference type="Proteomes" id="UP000507470"/>
    </source>
</evidence>
<dbReference type="GO" id="GO:0015074">
    <property type="term" value="P:DNA integration"/>
    <property type="evidence" value="ECO:0007669"/>
    <property type="project" value="InterPro"/>
</dbReference>
<reference evidence="2 3" key="1">
    <citation type="submission" date="2020-06" db="EMBL/GenBank/DDBJ databases">
        <authorList>
            <person name="Li R."/>
            <person name="Bekaert M."/>
        </authorList>
    </citation>
    <scope>NUCLEOTIDE SEQUENCE [LARGE SCALE GENOMIC DNA]</scope>
    <source>
        <strain evidence="3">wild</strain>
    </source>
</reference>
<dbReference type="CDD" id="cd00303">
    <property type="entry name" value="retropepsin_like"/>
    <property type="match status" value="1"/>
</dbReference>
<protein>
    <recommendedName>
        <fullName evidence="1">Integrase catalytic domain-containing protein</fullName>
    </recommendedName>
</protein>
<name>A0A6J8AGF5_MYTCO</name>
<dbReference type="OrthoDB" id="6430750at2759"/>
<dbReference type="Gene3D" id="2.40.70.10">
    <property type="entry name" value="Acid Proteases"/>
    <property type="match status" value="1"/>
</dbReference>
<evidence type="ECO:0000259" key="1">
    <source>
        <dbReference type="PROSITE" id="PS50994"/>
    </source>
</evidence>
<feature type="domain" description="Integrase catalytic" evidence="1">
    <location>
        <begin position="518"/>
        <end position="626"/>
    </location>
</feature>
<dbReference type="Pfam" id="PF22938">
    <property type="entry name" value="Integrase_p58_C"/>
    <property type="match status" value="1"/>
</dbReference>
<evidence type="ECO:0000313" key="2">
    <source>
        <dbReference type="EMBL" id="CAC5367226.1"/>
    </source>
</evidence>
<dbReference type="SUPFAM" id="SSF53098">
    <property type="entry name" value="Ribonuclease H-like"/>
    <property type="match status" value="1"/>
</dbReference>
<dbReference type="Gene3D" id="3.30.420.10">
    <property type="entry name" value="Ribonuclease H-like superfamily/Ribonuclease H"/>
    <property type="match status" value="1"/>
</dbReference>
<dbReference type="SUPFAM" id="SSF56672">
    <property type="entry name" value="DNA/RNA polymerases"/>
    <property type="match status" value="1"/>
</dbReference>